<protein>
    <submittedName>
        <fullName evidence="2">Uncharacterized protein</fullName>
    </submittedName>
</protein>
<accession>A0A499UCN0</accession>
<sequence length="248" mass="26888">MVGSHPLVEQPPPPWPPSPPWAGKAATTASWPRPVAPRRYRPCRRRLRSRTGRSRTARCPGRAGHRQTLLALVTAFTDPLRADDELALAHQYLAQLDQRATTFYAAVVALLRDAGTDRDVIDRAAVLHTESTVAGLPWLTPLIHTAVAFHHAVRDAPDDLTATIDHLRETTATGDFAYYVGIATAMGGLPQPAGSAIQWLDDTHSPRTLARPRHHPPRPPARHLSCAKGRRIGSGGGVLSASASLIIR</sequence>
<feature type="compositionally biased region" description="Pro residues" evidence="1">
    <location>
        <begin position="9"/>
        <end position="20"/>
    </location>
</feature>
<evidence type="ECO:0000313" key="2">
    <source>
        <dbReference type="EMBL" id="BBJ37872.1"/>
    </source>
</evidence>
<gene>
    <name evidence="2" type="ORF">SSPO_005900</name>
</gene>
<proteinExistence type="predicted"/>
<feature type="region of interest" description="Disordered" evidence="1">
    <location>
        <begin position="1"/>
        <end position="37"/>
    </location>
</feature>
<dbReference type="Proteomes" id="UP000463951">
    <property type="component" value="Chromosome"/>
</dbReference>
<dbReference type="AlphaFoldDB" id="A0A499UCN0"/>
<dbReference type="EMBL" id="AP019620">
    <property type="protein sequence ID" value="BBJ37872.1"/>
    <property type="molecule type" value="Genomic_DNA"/>
</dbReference>
<evidence type="ECO:0000313" key="3">
    <source>
        <dbReference type="Proteomes" id="UP000463951"/>
    </source>
</evidence>
<reference evidence="2 3" key="1">
    <citation type="journal article" date="2020" name="Int. J. Syst. Evol. Microbiol.">
        <title>Reclassification of Streptomyces castelarensis and Streptomyces sporoclivatus as later heterotypic synonyms of Streptomyces antimycoticus.</title>
        <authorList>
            <person name="Komaki H."/>
            <person name="Tamura T."/>
        </authorList>
    </citation>
    <scope>NUCLEOTIDE SEQUENCE [LARGE SCALE GENOMIC DNA]</scope>
    <source>
        <strain evidence="2 3">NBRC 100767</strain>
    </source>
</reference>
<evidence type="ECO:0000256" key="1">
    <source>
        <dbReference type="SAM" id="MobiDB-lite"/>
    </source>
</evidence>
<organism evidence="2 3">
    <name type="scientific">Streptomyces antimycoticus</name>
    <dbReference type="NCBI Taxonomy" id="68175"/>
    <lineage>
        <taxon>Bacteria</taxon>
        <taxon>Bacillati</taxon>
        <taxon>Actinomycetota</taxon>
        <taxon>Actinomycetes</taxon>
        <taxon>Kitasatosporales</taxon>
        <taxon>Streptomycetaceae</taxon>
        <taxon>Streptomyces</taxon>
        <taxon>Streptomyces violaceusniger group</taxon>
    </lineage>
</organism>
<name>A0A499UCN0_9ACTN</name>